<name>A0A839Z2Y8_9SPHN</name>
<gene>
    <name evidence="9" type="ORF">FHS50_001146</name>
</gene>
<organism evidence="9 10">
    <name type="scientific">Sphingomicrobium lutaoense</name>
    <dbReference type="NCBI Taxonomy" id="515949"/>
    <lineage>
        <taxon>Bacteria</taxon>
        <taxon>Pseudomonadati</taxon>
        <taxon>Pseudomonadota</taxon>
        <taxon>Alphaproteobacteria</taxon>
        <taxon>Sphingomonadales</taxon>
        <taxon>Sphingomonadaceae</taxon>
        <taxon>Sphingomicrobium</taxon>
    </lineage>
</organism>
<dbReference type="RefSeq" id="WP_183933407.1">
    <property type="nucleotide sequence ID" value="NZ_JACICF010000001.1"/>
</dbReference>
<feature type="domain" description="Nudix hydrolase" evidence="8">
    <location>
        <begin position="24"/>
        <end position="160"/>
    </location>
</feature>
<comment type="similarity">
    <text evidence="3">Belongs to the Nudix hydrolase family. NudK subfamily.</text>
</comment>
<dbReference type="GO" id="GO:0019693">
    <property type="term" value="P:ribose phosphate metabolic process"/>
    <property type="evidence" value="ECO:0007669"/>
    <property type="project" value="TreeGrafter"/>
</dbReference>
<comment type="caution">
    <text evidence="9">The sequence shown here is derived from an EMBL/GenBank/DDBJ whole genome shotgun (WGS) entry which is preliminary data.</text>
</comment>
<comment type="cofactor">
    <cofactor evidence="2">
        <name>Mg(2+)</name>
        <dbReference type="ChEBI" id="CHEBI:18420"/>
    </cofactor>
</comment>
<evidence type="ECO:0000259" key="8">
    <source>
        <dbReference type="PROSITE" id="PS51462"/>
    </source>
</evidence>
<comment type="catalytic activity">
    <reaction evidence="1">
        <text>GDP-alpha-D-mannose + H2O = alpha-D-mannose 1-phosphate + GMP + 2 H(+)</text>
        <dbReference type="Rhea" id="RHEA:27978"/>
        <dbReference type="ChEBI" id="CHEBI:15377"/>
        <dbReference type="ChEBI" id="CHEBI:15378"/>
        <dbReference type="ChEBI" id="CHEBI:57527"/>
        <dbReference type="ChEBI" id="CHEBI:58115"/>
        <dbReference type="ChEBI" id="CHEBI:58409"/>
    </reaction>
</comment>
<dbReference type="Pfam" id="PF00293">
    <property type="entry name" value="NUDIX"/>
    <property type="match status" value="1"/>
</dbReference>
<dbReference type="GO" id="GO:0016787">
    <property type="term" value="F:hydrolase activity"/>
    <property type="evidence" value="ECO:0007669"/>
    <property type="project" value="UniProtKB-KW"/>
</dbReference>
<evidence type="ECO:0000256" key="2">
    <source>
        <dbReference type="ARBA" id="ARBA00001946"/>
    </source>
</evidence>
<dbReference type="PANTHER" id="PTHR11839">
    <property type="entry name" value="UDP/ADP-SUGAR PYROPHOSPHATASE"/>
    <property type="match status" value="1"/>
</dbReference>
<dbReference type="AlphaFoldDB" id="A0A839Z2Y8"/>
<keyword evidence="10" id="KW-1185">Reference proteome</keyword>
<dbReference type="InterPro" id="IPR015797">
    <property type="entry name" value="NUDIX_hydrolase-like_dom_sf"/>
</dbReference>
<dbReference type="GO" id="GO:0006753">
    <property type="term" value="P:nucleoside phosphate metabolic process"/>
    <property type="evidence" value="ECO:0007669"/>
    <property type="project" value="TreeGrafter"/>
</dbReference>
<dbReference type="Gene3D" id="3.90.79.10">
    <property type="entry name" value="Nucleoside Triphosphate Pyrophosphohydrolase"/>
    <property type="match status" value="1"/>
</dbReference>
<dbReference type="SUPFAM" id="SSF55811">
    <property type="entry name" value="Nudix"/>
    <property type="match status" value="1"/>
</dbReference>
<dbReference type="InterPro" id="IPR000086">
    <property type="entry name" value="NUDIX_hydrolase_dom"/>
</dbReference>
<proteinExistence type="inferred from homology"/>
<accession>A0A839Z2Y8</accession>
<evidence type="ECO:0000256" key="6">
    <source>
        <dbReference type="ARBA" id="ARBA00032162"/>
    </source>
</evidence>
<evidence type="ECO:0000256" key="4">
    <source>
        <dbReference type="ARBA" id="ARBA00016377"/>
    </source>
</evidence>
<evidence type="ECO:0000256" key="1">
    <source>
        <dbReference type="ARBA" id="ARBA00000847"/>
    </source>
</evidence>
<dbReference type="Proteomes" id="UP000578569">
    <property type="component" value="Unassembled WGS sequence"/>
</dbReference>
<evidence type="ECO:0000256" key="5">
    <source>
        <dbReference type="ARBA" id="ARBA00022801"/>
    </source>
</evidence>
<evidence type="ECO:0000313" key="9">
    <source>
        <dbReference type="EMBL" id="MBB3764123.1"/>
    </source>
</evidence>
<evidence type="ECO:0000256" key="3">
    <source>
        <dbReference type="ARBA" id="ARBA00007275"/>
    </source>
</evidence>
<keyword evidence="5 9" id="KW-0378">Hydrolase</keyword>
<evidence type="ECO:0000313" key="10">
    <source>
        <dbReference type="Proteomes" id="UP000578569"/>
    </source>
</evidence>
<protein>
    <recommendedName>
        <fullName evidence="4">GDP-mannose pyrophosphatase</fullName>
    </recommendedName>
    <alternativeName>
        <fullName evidence="6">GDP-mannose hydrolase</fullName>
    </alternativeName>
    <alternativeName>
        <fullName evidence="7">GDPMK</fullName>
    </alternativeName>
</protein>
<dbReference type="EMBL" id="JACICF010000001">
    <property type="protein sequence ID" value="MBB3764123.1"/>
    <property type="molecule type" value="Genomic_DNA"/>
</dbReference>
<reference evidence="9 10" key="1">
    <citation type="submission" date="2020-08" db="EMBL/GenBank/DDBJ databases">
        <title>Genomic Encyclopedia of Type Strains, Phase IV (KMG-IV): sequencing the most valuable type-strain genomes for metagenomic binning, comparative biology and taxonomic classification.</title>
        <authorList>
            <person name="Goeker M."/>
        </authorList>
    </citation>
    <scope>NUCLEOTIDE SEQUENCE [LARGE SCALE GENOMIC DNA]</scope>
    <source>
        <strain evidence="9 10">DSM 24194</strain>
    </source>
</reference>
<sequence>MSDEIAWKGRYLEMRQKDGWEFVTRTSGMSAVVIIAEIDDHLLLVEQFRVPVGRNCLELPAGLIGDDDGKEDSVEDAAARELEEETGYRPGRIQRLGEFYSSSGVMGESFHLVRAHDCVKVGEGGGTDSEDITVHKVPLSEVSRFIERKRQENVGMDVRLMCWT</sequence>
<evidence type="ECO:0000256" key="7">
    <source>
        <dbReference type="ARBA" id="ARBA00032272"/>
    </source>
</evidence>
<dbReference type="CDD" id="cd03424">
    <property type="entry name" value="NUDIX_ADPRase_Nudt5_UGPPase_Nudt14"/>
    <property type="match status" value="1"/>
</dbReference>
<dbReference type="PANTHER" id="PTHR11839:SF18">
    <property type="entry name" value="NUDIX HYDROLASE DOMAIN-CONTAINING PROTEIN"/>
    <property type="match status" value="1"/>
</dbReference>
<dbReference type="PROSITE" id="PS51462">
    <property type="entry name" value="NUDIX"/>
    <property type="match status" value="1"/>
</dbReference>